<proteinExistence type="inferred from homology"/>
<dbReference type="InterPro" id="IPR041562">
    <property type="entry name" value="MCM_lid"/>
</dbReference>
<dbReference type="FunFam" id="2.20.28.10:FF:000003">
    <property type="entry name" value="DNA helicase"/>
    <property type="match status" value="1"/>
</dbReference>
<evidence type="ECO:0000259" key="10">
    <source>
        <dbReference type="PROSITE" id="PS50051"/>
    </source>
</evidence>
<dbReference type="PRINTS" id="PR01657">
    <property type="entry name" value="MCMFAMILY"/>
</dbReference>
<protein>
    <recommendedName>
        <fullName evidence="2">DNA helicase</fullName>
        <ecNumber evidence="2">3.6.4.12</ecNumber>
    </recommendedName>
</protein>
<dbReference type="Gene3D" id="3.40.50.300">
    <property type="entry name" value="P-loop containing nucleotide triphosphate hydrolases"/>
    <property type="match status" value="1"/>
</dbReference>
<dbReference type="InterPro" id="IPR001208">
    <property type="entry name" value="MCM_dom"/>
</dbReference>
<evidence type="ECO:0000313" key="11">
    <source>
        <dbReference type="EMBL" id="MFC7236665.1"/>
    </source>
</evidence>
<evidence type="ECO:0000256" key="2">
    <source>
        <dbReference type="ARBA" id="ARBA00012551"/>
    </source>
</evidence>
<dbReference type="Pfam" id="PF17855">
    <property type="entry name" value="MCM_lid"/>
    <property type="match status" value="1"/>
</dbReference>
<dbReference type="GO" id="GO:0003678">
    <property type="term" value="F:DNA helicase activity"/>
    <property type="evidence" value="ECO:0007669"/>
    <property type="project" value="UniProtKB-EC"/>
</dbReference>
<keyword evidence="12" id="KW-1185">Reference proteome</keyword>
<dbReference type="InterPro" id="IPR031327">
    <property type="entry name" value="MCM"/>
</dbReference>
<dbReference type="SUPFAM" id="SSF52540">
    <property type="entry name" value="P-loop containing nucleoside triphosphate hydrolases"/>
    <property type="match status" value="1"/>
</dbReference>
<dbReference type="PANTHER" id="PTHR11630">
    <property type="entry name" value="DNA REPLICATION LICENSING FACTOR MCM FAMILY MEMBER"/>
    <property type="match status" value="1"/>
</dbReference>
<dbReference type="GO" id="GO:0003677">
    <property type="term" value="F:DNA binding"/>
    <property type="evidence" value="ECO:0007669"/>
    <property type="project" value="UniProtKB-KW"/>
</dbReference>
<evidence type="ECO:0000256" key="7">
    <source>
        <dbReference type="ARBA" id="ARBA00022840"/>
    </source>
</evidence>
<evidence type="ECO:0000256" key="3">
    <source>
        <dbReference type="ARBA" id="ARBA00022705"/>
    </source>
</evidence>
<dbReference type="InterPro" id="IPR033762">
    <property type="entry name" value="MCM_OB"/>
</dbReference>
<dbReference type="RefSeq" id="WP_276236257.1">
    <property type="nucleotide sequence ID" value="NZ_CP119803.1"/>
</dbReference>
<comment type="similarity">
    <text evidence="1 9">Belongs to the MCM family.</text>
</comment>
<dbReference type="Gene3D" id="2.40.50.140">
    <property type="entry name" value="Nucleic acid-binding proteins"/>
    <property type="match status" value="1"/>
</dbReference>
<organism evidence="11 12">
    <name type="scientific">Halosegnis marinus</name>
    <dbReference type="NCBI Taxonomy" id="3034023"/>
    <lineage>
        <taxon>Archaea</taxon>
        <taxon>Methanobacteriati</taxon>
        <taxon>Methanobacteriota</taxon>
        <taxon>Stenosarchaea group</taxon>
        <taxon>Halobacteria</taxon>
        <taxon>Halobacteriales</taxon>
        <taxon>Natronomonadaceae</taxon>
        <taxon>Halosegnis</taxon>
    </lineage>
</organism>
<dbReference type="Gene3D" id="2.20.28.10">
    <property type="match status" value="1"/>
</dbReference>
<evidence type="ECO:0000256" key="4">
    <source>
        <dbReference type="ARBA" id="ARBA00022741"/>
    </source>
</evidence>
<dbReference type="PANTHER" id="PTHR11630:SF66">
    <property type="entry name" value="DNA REPLICATION LICENSING FACTOR MCM4"/>
    <property type="match status" value="1"/>
</dbReference>
<dbReference type="PROSITE" id="PS50051">
    <property type="entry name" value="MCM_2"/>
    <property type="match status" value="1"/>
</dbReference>
<comment type="caution">
    <text evidence="11">The sequence shown here is derived from an EMBL/GenBank/DDBJ whole genome shotgun (WGS) entry which is preliminary data.</text>
</comment>
<evidence type="ECO:0000256" key="9">
    <source>
        <dbReference type="RuleBase" id="RU004070"/>
    </source>
</evidence>
<dbReference type="SUPFAM" id="SSF50249">
    <property type="entry name" value="Nucleic acid-binding proteins"/>
    <property type="match status" value="1"/>
</dbReference>
<dbReference type="GO" id="GO:0016787">
    <property type="term" value="F:hydrolase activity"/>
    <property type="evidence" value="ECO:0007669"/>
    <property type="project" value="UniProtKB-KW"/>
</dbReference>
<sequence>MTLDARWTQVLREEFAADIRALADAYPDERSLYIPVRELAVTDTRLASDIPRQPERSQEAAEAALHDIELPERNVPLGLANVRFTDLPASETFTVGGFSPADTMSRLIDVEGQITKRTEVNPKLQLGAFSCLRCETLTRVTQPPSGMMREPNECAGCELQGPFRLKEAQSEWTNHQKIRLQQPPEQAQGETENIDVHVSGDLAGDDAIEGGTRVTVTGRVTPVYNKGKVVWKKQLIGQAVTTEEDSFAEIDTDAYAEEIETIRTHPNTARLLVSEFAPGHAGDEHIKLALLLQLFGGWARESDGGRYYRGDSHIYLLGDPGTDKTGLLERAYELSPRGAITDGTGSSSAGLTAAISKDSFSDEQWSIDAGTLVLAHEGLAVVDELDKGATADLDALHTALESQRVLISKAGKNAMLPAKTALLAAGNPTGGHIDPSTEIADQVDLQSPLLSRFDLMFVVRERTEEAFVESLAEMMVTSRTAAGKQARGEALPDAQRHTIESDLSDRTIVAYIAAAKEYQPVIRDPAVTQLVTTWFTNLKTDLPNRYRPDQYDAAGMTDELPALPVTARKIGAMMRLMEASARLRHSEEIEEVDFRTAKPLISRSLGDIGIMPSDNAAFGSVDADVRPGEVGL</sequence>
<dbReference type="Proteomes" id="UP001596398">
    <property type="component" value="Unassembled WGS sequence"/>
</dbReference>
<keyword evidence="8 9" id="KW-0238">DNA-binding</keyword>
<dbReference type="Gene3D" id="3.30.1640.10">
    <property type="entry name" value="mini-chromosome maintenance (MCM) complex, chain A, domain 1"/>
    <property type="match status" value="1"/>
</dbReference>
<dbReference type="EMBL" id="JBHTAP010000002">
    <property type="protein sequence ID" value="MFC7236665.1"/>
    <property type="molecule type" value="Genomic_DNA"/>
</dbReference>
<feature type="domain" description="MCM C-terminal AAA(+) ATPase" evidence="10">
    <location>
        <begin position="268"/>
        <end position="475"/>
    </location>
</feature>
<dbReference type="SMART" id="SM00350">
    <property type="entry name" value="MCM"/>
    <property type="match status" value="1"/>
</dbReference>
<keyword evidence="4 9" id="KW-0547">Nucleotide-binding</keyword>
<dbReference type="GeneID" id="79268403"/>
<name>A0ABD5ZT37_9EURY</name>
<dbReference type="InterPro" id="IPR027417">
    <property type="entry name" value="P-loop_NTPase"/>
</dbReference>
<dbReference type="GO" id="GO:0005524">
    <property type="term" value="F:ATP binding"/>
    <property type="evidence" value="ECO:0007669"/>
    <property type="project" value="UniProtKB-KW"/>
</dbReference>
<evidence type="ECO:0000256" key="1">
    <source>
        <dbReference type="ARBA" id="ARBA00008010"/>
    </source>
</evidence>
<reference evidence="11 12" key="1">
    <citation type="journal article" date="2019" name="Int. J. Syst. Evol. Microbiol.">
        <title>The Global Catalogue of Microorganisms (GCM) 10K type strain sequencing project: providing services to taxonomists for standard genome sequencing and annotation.</title>
        <authorList>
            <consortium name="The Broad Institute Genomics Platform"/>
            <consortium name="The Broad Institute Genome Sequencing Center for Infectious Disease"/>
            <person name="Wu L."/>
            <person name="Ma J."/>
        </authorList>
    </citation>
    <scope>NUCLEOTIDE SEQUENCE [LARGE SCALE GENOMIC DNA]</scope>
    <source>
        <strain evidence="11 12">DT85</strain>
    </source>
</reference>
<evidence type="ECO:0000256" key="5">
    <source>
        <dbReference type="ARBA" id="ARBA00022801"/>
    </source>
</evidence>
<evidence type="ECO:0000313" key="12">
    <source>
        <dbReference type="Proteomes" id="UP001596398"/>
    </source>
</evidence>
<dbReference type="Pfam" id="PF17207">
    <property type="entry name" value="MCM_OB"/>
    <property type="match status" value="1"/>
</dbReference>
<dbReference type="AlphaFoldDB" id="A0ABD5ZT37"/>
<dbReference type="Pfam" id="PF00493">
    <property type="entry name" value="MCM"/>
    <property type="match status" value="1"/>
</dbReference>
<dbReference type="InterPro" id="IPR012340">
    <property type="entry name" value="NA-bd_OB-fold"/>
</dbReference>
<accession>A0ABD5ZT37</accession>
<dbReference type="GO" id="GO:0006260">
    <property type="term" value="P:DNA replication"/>
    <property type="evidence" value="ECO:0007669"/>
    <property type="project" value="UniProtKB-KW"/>
</dbReference>
<keyword evidence="7 9" id="KW-0067">ATP-binding</keyword>
<keyword evidence="6" id="KW-0347">Helicase</keyword>
<keyword evidence="5" id="KW-0378">Hydrolase</keyword>
<keyword evidence="3" id="KW-0235">DNA replication</keyword>
<gene>
    <name evidence="11" type="ORF">ACFQJ4_15300</name>
</gene>
<dbReference type="EC" id="3.6.4.12" evidence="2"/>
<evidence type="ECO:0000256" key="6">
    <source>
        <dbReference type="ARBA" id="ARBA00022806"/>
    </source>
</evidence>
<evidence type="ECO:0000256" key="8">
    <source>
        <dbReference type="ARBA" id="ARBA00023125"/>
    </source>
</evidence>